<dbReference type="PANTHER" id="PTHR13789:SF314">
    <property type="entry name" value="FAD-BINDING DOMAIN-CONTAINING PROTEIN"/>
    <property type="match status" value="1"/>
</dbReference>
<dbReference type="GeneID" id="73327090"/>
<keyword evidence="8" id="KW-1185">Reference proteome</keyword>
<evidence type="ECO:0000256" key="2">
    <source>
        <dbReference type="ARBA" id="ARBA00022630"/>
    </source>
</evidence>
<reference evidence="7 8" key="1">
    <citation type="submission" date="2022-03" db="EMBL/GenBank/DDBJ databases">
        <title>Genome data of Colletotrichum spp.</title>
        <authorList>
            <person name="Utami Y.D."/>
            <person name="Hiruma K."/>
        </authorList>
    </citation>
    <scope>NUCLEOTIDE SEQUENCE [LARGE SCALE GENOMIC DNA]</scope>
    <source>
        <strain evidence="7 8">MAFF 239500</strain>
    </source>
</reference>
<dbReference type="PANTHER" id="PTHR13789">
    <property type="entry name" value="MONOOXYGENASE"/>
    <property type="match status" value="1"/>
</dbReference>
<dbReference type="AlphaFoldDB" id="A0AA37LKP6"/>
<dbReference type="Gene3D" id="3.50.50.60">
    <property type="entry name" value="FAD/NAD(P)-binding domain"/>
    <property type="match status" value="1"/>
</dbReference>
<keyword evidence="2" id="KW-0285">Flavoprotein</keyword>
<dbReference type="InterPro" id="IPR050493">
    <property type="entry name" value="FAD-dep_Monooxygenase_BioMet"/>
</dbReference>
<comment type="similarity">
    <text evidence="1">Belongs to the paxM FAD-dependent monooxygenase family.</text>
</comment>
<feature type="domain" description="FAD-binding" evidence="6">
    <location>
        <begin position="60"/>
        <end position="269"/>
    </location>
</feature>
<proteinExistence type="inferred from homology"/>
<keyword evidence="3" id="KW-0274">FAD</keyword>
<gene>
    <name evidence="7" type="ORF">ColSpa_06288</name>
</gene>
<protein>
    <submittedName>
        <fullName evidence="7">Salicylate hydroxylase</fullName>
    </submittedName>
</protein>
<evidence type="ECO:0000259" key="6">
    <source>
        <dbReference type="Pfam" id="PF01494"/>
    </source>
</evidence>
<dbReference type="RefSeq" id="XP_049128457.1">
    <property type="nucleotide sequence ID" value="XM_049272500.1"/>
</dbReference>
<keyword evidence="5" id="KW-0503">Monooxygenase</keyword>
<evidence type="ECO:0000313" key="8">
    <source>
        <dbReference type="Proteomes" id="UP001055115"/>
    </source>
</evidence>
<dbReference type="PRINTS" id="PR00420">
    <property type="entry name" value="RNGMNOXGNASE"/>
</dbReference>
<evidence type="ECO:0000256" key="1">
    <source>
        <dbReference type="ARBA" id="ARBA00007992"/>
    </source>
</evidence>
<keyword evidence="4" id="KW-0560">Oxidoreductase</keyword>
<evidence type="ECO:0000256" key="5">
    <source>
        <dbReference type="ARBA" id="ARBA00023033"/>
    </source>
</evidence>
<name>A0AA37LKP6_9PEZI</name>
<evidence type="ECO:0000313" key="7">
    <source>
        <dbReference type="EMBL" id="GKT46107.1"/>
    </source>
</evidence>
<evidence type="ECO:0000256" key="4">
    <source>
        <dbReference type="ARBA" id="ARBA00023002"/>
    </source>
</evidence>
<dbReference type="Proteomes" id="UP001055115">
    <property type="component" value="Unassembled WGS sequence"/>
</dbReference>
<dbReference type="SUPFAM" id="SSF51905">
    <property type="entry name" value="FAD/NAD(P)-binding domain"/>
    <property type="match status" value="1"/>
</dbReference>
<evidence type="ECO:0000256" key="3">
    <source>
        <dbReference type="ARBA" id="ARBA00022827"/>
    </source>
</evidence>
<comment type="caution">
    <text evidence="7">The sequence shown here is derived from an EMBL/GenBank/DDBJ whole genome shotgun (WGS) entry which is preliminary data.</text>
</comment>
<dbReference type="InterPro" id="IPR036188">
    <property type="entry name" value="FAD/NAD-bd_sf"/>
</dbReference>
<dbReference type="EMBL" id="BQXU01000015">
    <property type="protein sequence ID" value="GKT46107.1"/>
    <property type="molecule type" value="Genomic_DNA"/>
</dbReference>
<dbReference type="GO" id="GO:0004497">
    <property type="term" value="F:monooxygenase activity"/>
    <property type="evidence" value="ECO:0007669"/>
    <property type="project" value="UniProtKB-KW"/>
</dbReference>
<organism evidence="7 8">
    <name type="scientific">Colletotrichum spaethianum</name>
    <dbReference type="NCBI Taxonomy" id="700344"/>
    <lineage>
        <taxon>Eukaryota</taxon>
        <taxon>Fungi</taxon>
        <taxon>Dikarya</taxon>
        <taxon>Ascomycota</taxon>
        <taxon>Pezizomycotina</taxon>
        <taxon>Sordariomycetes</taxon>
        <taxon>Hypocreomycetidae</taxon>
        <taxon>Glomerellales</taxon>
        <taxon>Glomerellaceae</taxon>
        <taxon>Colletotrichum</taxon>
        <taxon>Colletotrichum spaethianum species complex</taxon>
    </lineage>
</organism>
<dbReference type="InterPro" id="IPR002938">
    <property type="entry name" value="FAD-bd"/>
</dbReference>
<accession>A0AA37LKP6</accession>
<dbReference type="GO" id="GO:0071949">
    <property type="term" value="F:FAD binding"/>
    <property type="evidence" value="ECO:0007669"/>
    <property type="project" value="InterPro"/>
</dbReference>
<dbReference type="SUPFAM" id="SSF54373">
    <property type="entry name" value="FAD-linked reductases, C-terminal domain"/>
    <property type="match status" value="1"/>
</dbReference>
<dbReference type="Pfam" id="PF01494">
    <property type="entry name" value="FAD_binding_3"/>
    <property type="match status" value="1"/>
</dbReference>
<sequence>MAPVEARYGAPWWYFSRQDIHTELKRAALSPKGLGMPAKLLLGAGIEHVDLESNTVHLRDKRTFHGDVIIGADGIRSPSGTSVFGSLPYEKTGFSAYRFMVPSQPIRDDVDTAQFVDCAKVIMILHGAYRIVIYPCAGWETLNFACIFPDDIERRHQWDTKVSVDDLVETFKHLHPAVVKMLSMAEDVGVWALRDREPLSQIVKGRFSLIGDAAHAMLPHQGQGACQAIEDAEALRVLLKHALRDEVEDRLSMYNALRVGRVRRVIENSRAMAPKRESEGPGQPDKSFSRECADYHWNYNVTTEAAKVLEQNGIKHVMVNESTGAVSLL</sequence>